<name>A0A6C0CUA4_9ZZZZ</name>
<evidence type="ECO:0000313" key="1">
    <source>
        <dbReference type="EMBL" id="QHT07843.1"/>
    </source>
</evidence>
<protein>
    <recommendedName>
        <fullName evidence="2">Peptidase S74 domain-containing protein</fullName>
    </recommendedName>
</protein>
<accession>A0A6C0CUA4</accession>
<evidence type="ECO:0008006" key="2">
    <source>
        <dbReference type="Google" id="ProtNLM"/>
    </source>
</evidence>
<sequence>MASSSFKSKYSQLSLDGIQSSALQANVLFNNKSVIARQDTDSLINYLGNRNILFGYETGKSMKNGDDNIFIGYQAGVNTNNSGIVSRNTYLSSTNMFIGAQAGLCNVNGYSNMFIGHNNSKNLTNRFAGGVTNERIFDNISIGADGSAYGAKTITLGNRTITHEANTATLIGYNTSNIGDDTLLIGSDIQNEGYNSFILHAKGNLNNDLDYYVNINDIFTGFTVVDDGDSFLEFNLDKFIIRDSLIASNLNVTGDFKSEYNNELNNVSVSGFLDVQDEAIFHHNTIFNNDVRMNDELSVRSNIAIEGNLSVATNSEFVGDVNFLGAVTFPTNHTFTNDTLFSSEVVFNGNVNMNSDFLVNGKRFLDYLSDIVEGEISLIDYLPPWMNANQALVDANDFNKDNLGTWIVNDLLQNSYPWLNSNQGAIKLELFNNEDFAPWINKDPKQISLNEFEYGGLVKNWLVGKYQQDISLSNFANDNFIKAWALKEQNLVNLSEFRNNDFIKDWALREQINVNLSEFNNDHYQWLDELYNKINTNTNINDTFDGACYFIKNHIAPWLKVNSENIGLTSFCNDITDWENDLIFHGDIEVNGIATLNEIQTNGITTNGNNIFYGNTEIYGSFKSENLIVTHETILNSNITVDGHFKVNSSLEITPNSNVLIYDPLTVNNTTSFHEEATFYVPFTANGFITEGSNILKGVTSVEGGLITDSLEVIESTILNSNVIVHGNFKVNDAFEITLDNEVLFYDSIDFNSNITFNDDVLFSEGFITLGSNVLKGKTEIDDLYIHKRIEMENEVLMNGDIYLNDSIFMTNSNITIKRGTYTTFNGDVLFDSSFYANGLNTYGSNLLQGFTEIMDGLIVDSLHVTDEVTLGSNVKIDGSLFVNQDDFVITECNIQVNQSFYVNSLTDFYNSVDFHSNVHYYDHVYFNSNVYFTDFTGDGTTLLNGTLRVNDDVLRIENSNIYIRGKVYLLDELIDIDFGLSNLFVNMDSYFNSNLSVLFENQSVLDVFKEETTVHNRLNVQNKLLVNENDITLSSNIIIHGELNINDRFIVSEDKFIVSEEVNLLNSVYIEDDDILITTSNIEIIGDIDINERFYVDDKGSYFHHYDEVLLEITSNVNLFTEAFFNKDVTISDANFTIQNDGVDVFSIQGSNVHFNQSTLERFQENIHLSGKMAGDNEFNTIEVYTDMIFNSNLVVMGSIIGNEDNILTVDSSAHFKEEVLIEDDLITQSNIYVYPSQTDNNSWWKIFSAPTIDEDTLKLNSNEADLIFRSKNGATMRFHDTFEESIINFTGQHRCTICLDEEDLTTDLIGRIVVSTNNYRDLHNNTTIRINEAIPIVKVAQKGNDKSVFGVIGGIEDDDNTSKFSLGHISFVLNKSVVCKKVMINSVGEGAIWVCNLNGPFENGDYITSSSLHGFGMRQESDHEKNYTVAKITCDCEFDLESLVYKCEEFVMDGAIYRKAFVGCVYCC</sequence>
<proteinExistence type="predicted"/>
<reference evidence="1" key="1">
    <citation type="journal article" date="2020" name="Nature">
        <title>Giant virus diversity and host interactions through global metagenomics.</title>
        <authorList>
            <person name="Schulz F."/>
            <person name="Roux S."/>
            <person name="Paez-Espino D."/>
            <person name="Jungbluth S."/>
            <person name="Walsh D.A."/>
            <person name="Denef V.J."/>
            <person name="McMahon K.D."/>
            <person name="Konstantinidis K.T."/>
            <person name="Eloe-Fadrosh E.A."/>
            <person name="Kyrpides N.C."/>
            <person name="Woyke T."/>
        </authorList>
    </citation>
    <scope>NUCLEOTIDE SEQUENCE</scope>
    <source>
        <strain evidence="1">GVMAG-M-3300021964-36</strain>
    </source>
</reference>
<organism evidence="1">
    <name type="scientific">viral metagenome</name>
    <dbReference type="NCBI Taxonomy" id="1070528"/>
    <lineage>
        <taxon>unclassified sequences</taxon>
        <taxon>metagenomes</taxon>
        <taxon>organismal metagenomes</taxon>
    </lineage>
</organism>
<dbReference type="EMBL" id="MN739487">
    <property type="protein sequence ID" value="QHT07843.1"/>
    <property type="molecule type" value="Genomic_DNA"/>
</dbReference>